<dbReference type="GeneID" id="37129054"/>
<gene>
    <name evidence="7" type="ORF">BO87DRAFT_413852</name>
</gene>
<dbReference type="SUPFAM" id="SSF57701">
    <property type="entry name" value="Zn2/Cys6 DNA-binding domain"/>
    <property type="match status" value="1"/>
</dbReference>
<proteinExistence type="predicted"/>
<dbReference type="PRINTS" id="PR00755">
    <property type="entry name" value="AFLATOXINBRP"/>
</dbReference>
<keyword evidence="8" id="KW-1185">Reference proteome</keyword>
<dbReference type="PANTHER" id="PTHR31069">
    <property type="entry name" value="OLEATE-ACTIVATED TRANSCRIPTION FACTOR 1-RELATED"/>
    <property type="match status" value="1"/>
</dbReference>
<evidence type="ECO:0000313" key="7">
    <source>
        <dbReference type="EMBL" id="PYH37132.1"/>
    </source>
</evidence>
<dbReference type="Gene3D" id="4.10.240.10">
    <property type="entry name" value="Zn(2)-C6 fungal-type DNA-binding domain"/>
    <property type="match status" value="1"/>
</dbReference>
<evidence type="ECO:0000256" key="4">
    <source>
        <dbReference type="ARBA" id="ARBA00023242"/>
    </source>
</evidence>
<evidence type="ECO:0000259" key="6">
    <source>
        <dbReference type="PROSITE" id="PS50048"/>
    </source>
</evidence>
<feature type="domain" description="Zn(2)-C6 fungal-type" evidence="6">
    <location>
        <begin position="17"/>
        <end position="47"/>
    </location>
</feature>
<dbReference type="InterPro" id="IPR036864">
    <property type="entry name" value="Zn2-C6_fun-type_DNA-bd_sf"/>
</dbReference>
<dbReference type="GO" id="GO:0008270">
    <property type="term" value="F:zinc ion binding"/>
    <property type="evidence" value="ECO:0007669"/>
    <property type="project" value="InterPro"/>
</dbReference>
<keyword evidence="2" id="KW-0238">DNA-binding</keyword>
<dbReference type="CDD" id="cd00067">
    <property type="entry name" value="GAL4"/>
    <property type="match status" value="1"/>
</dbReference>
<dbReference type="SMART" id="SM00066">
    <property type="entry name" value="GAL4"/>
    <property type="match status" value="1"/>
</dbReference>
<evidence type="ECO:0000256" key="2">
    <source>
        <dbReference type="ARBA" id="ARBA00023125"/>
    </source>
</evidence>
<sequence length="673" mass="75714">MNEHPHPLPKSVKVRSTCNACQQAKIRCSHEKPACRRCQKHHIDCVYSISRRLGRPAKKKDVDDESDYRRDREFLDGPRKQESRARNGSKNSNSNNSSNNNRKKKMKLEDEQETVLDDTLLLLDKAGGSQSVLDPVGVIDSVPSLPGDCFLDQATPTALFADSGFDLFSDSWVQEFIANPPVDLGQEGLLLDSIVSSVKPESTGGRSPVDPKHNPTSFIQDTPLIAATTLEKIHGIMDAPSEAKYLKEDPLAWSLPFSTMDPFPARQIATETTAFAQAKMTKRPYLYGLPAGEIKPVSAVLAPHAYQFQCHEYTIQESFRQMSIAVRMGPYMSIDHILHCQRMLLNVSDTILKCCVCCITKRDILMVIVVNIDSLMTNLEAITTGEAGNPQRLLYNGYHEHMLPDCKQDIPGNVSRRHRSGGLHFRSQIDACPLVVGKFCVQSGDKYFCILQILYSQLSDLLSTVKRITLYTQESSARVSLTKETERRLEEVMLQMKRMTRVNQYCLQIIAKARVHFSYSLQAKLLYVDQPTGHNDICATHCGSNDNMFHDEQAVQIFWTNKANSFKVDRKLLAFEEPLPQFICMRSKTVLGQIELDERESVMLVRTLLGRNLMKILEVLETLQKIFRSLGKEAIEGGRCAGPATLRACESSVEAIMRRFAVFMKQVEDNSGA</sequence>
<keyword evidence="4" id="KW-0539">Nucleus</keyword>
<dbReference type="GO" id="GO:0000981">
    <property type="term" value="F:DNA-binding transcription factor activity, RNA polymerase II-specific"/>
    <property type="evidence" value="ECO:0007669"/>
    <property type="project" value="InterPro"/>
</dbReference>
<dbReference type="GO" id="GO:0009893">
    <property type="term" value="P:positive regulation of metabolic process"/>
    <property type="evidence" value="ECO:0007669"/>
    <property type="project" value="UniProtKB-ARBA"/>
</dbReference>
<evidence type="ECO:0000256" key="1">
    <source>
        <dbReference type="ARBA" id="ARBA00023015"/>
    </source>
</evidence>
<dbReference type="InterPro" id="IPR050675">
    <property type="entry name" value="OAF3"/>
</dbReference>
<feature type="region of interest" description="Disordered" evidence="5">
    <location>
        <begin position="56"/>
        <end position="110"/>
    </location>
</feature>
<protein>
    <recommendedName>
        <fullName evidence="6">Zn(2)-C6 fungal-type domain-containing protein</fullName>
    </recommendedName>
</protein>
<name>A0A318ZML1_ASPNB</name>
<dbReference type="InterPro" id="IPR001138">
    <property type="entry name" value="Zn2Cys6_DnaBD"/>
</dbReference>
<dbReference type="Pfam" id="PF00172">
    <property type="entry name" value="Zn_clus"/>
    <property type="match status" value="1"/>
</dbReference>
<reference evidence="7" key="1">
    <citation type="submission" date="2016-12" db="EMBL/GenBank/DDBJ databases">
        <title>The genomes of Aspergillus section Nigri reveals drivers in fungal speciation.</title>
        <authorList>
            <consortium name="DOE Joint Genome Institute"/>
            <person name="Vesth T.C."/>
            <person name="Nybo J."/>
            <person name="Theobald S."/>
            <person name="Brandl J."/>
            <person name="Frisvad J.C."/>
            <person name="Nielsen K.F."/>
            <person name="Lyhne E.K."/>
            <person name="Kogle M.E."/>
            <person name="Kuo A."/>
            <person name="Riley R."/>
            <person name="Clum A."/>
            <person name="Nolan M."/>
            <person name="Lipzen A."/>
            <person name="Salamov A."/>
            <person name="Henrissat B."/>
            <person name="Wiebenga A."/>
            <person name="De Vries R.P."/>
            <person name="Grigoriev I.V."/>
            <person name="Mortensen U.H."/>
            <person name="Andersen M.R."/>
            <person name="Baker S.E."/>
        </authorList>
    </citation>
    <scope>NUCLEOTIDE SEQUENCE [LARGE SCALE GENOMIC DNA]</scope>
    <source>
        <strain evidence="7">CBS 115656</strain>
    </source>
</reference>
<dbReference type="AlphaFoldDB" id="A0A318ZML1"/>
<dbReference type="RefSeq" id="XP_025482610.1">
    <property type="nucleotide sequence ID" value="XM_025626598.1"/>
</dbReference>
<evidence type="ECO:0000256" key="5">
    <source>
        <dbReference type="SAM" id="MobiDB-lite"/>
    </source>
</evidence>
<keyword evidence="3" id="KW-0804">Transcription</keyword>
<dbReference type="EMBL" id="KZ821451">
    <property type="protein sequence ID" value="PYH37132.1"/>
    <property type="molecule type" value="Genomic_DNA"/>
</dbReference>
<accession>A0A318ZML1</accession>
<feature type="compositionally biased region" description="Basic and acidic residues" evidence="5">
    <location>
        <begin position="59"/>
        <end position="85"/>
    </location>
</feature>
<dbReference type="PANTHER" id="PTHR31069:SF26">
    <property type="entry name" value="ZN(2)-C6 FUNGAL-TYPE DOMAIN-CONTAINING PROTEIN"/>
    <property type="match status" value="1"/>
</dbReference>
<dbReference type="OrthoDB" id="2943660at2759"/>
<dbReference type="GO" id="GO:0003677">
    <property type="term" value="F:DNA binding"/>
    <property type="evidence" value="ECO:0007669"/>
    <property type="project" value="UniProtKB-KW"/>
</dbReference>
<dbReference type="PROSITE" id="PS50048">
    <property type="entry name" value="ZN2_CY6_FUNGAL_2"/>
    <property type="match status" value="1"/>
</dbReference>
<feature type="compositionally biased region" description="Low complexity" evidence="5">
    <location>
        <begin position="88"/>
        <end position="100"/>
    </location>
</feature>
<keyword evidence="1" id="KW-0805">Transcription regulation</keyword>
<evidence type="ECO:0000256" key="3">
    <source>
        <dbReference type="ARBA" id="ARBA00023163"/>
    </source>
</evidence>
<evidence type="ECO:0000313" key="8">
    <source>
        <dbReference type="Proteomes" id="UP000247647"/>
    </source>
</evidence>
<dbReference type="Proteomes" id="UP000247647">
    <property type="component" value="Unassembled WGS sequence"/>
</dbReference>
<organism evidence="7 8">
    <name type="scientific">Aspergillus neoniger (strain CBS 115656)</name>
    <dbReference type="NCBI Taxonomy" id="1448310"/>
    <lineage>
        <taxon>Eukaryota</taxon>
        <taxon>Fungi</taxon>
        <taxon>Dikarya</taxon>
        <taxon>Ascomycota</taxon>
        <taxon>Pezizomycotina</taxon>
        <taxon>Eurotiomycetes</taxon>
        <taxon>Eurotiomycetidae</taxon>
        <taxon>Eurotiales</taxon>
        <taxon>Aspergillaceae</taxon>
        <taxon>Aspergillus</taxon>
        <taxon>Aspergillus subgen. Circumdati</taxon>
    </lineage>
</organism>